<feature type="compositionally biased region" description="Basic and acidic residues" evidence="1">
    <location>
        <begin position="1"/>
        <end position="11"/>
    </location>
</feature>
<gene>
    <name evidence="2" type="ORF">KGM_203492</name>
</gene>
<evidence type="ECO:0000313" key="2">
    <source>
        <dbReference type="EMBL" id="OWR54250.1"/>
    </source>
</evidence>
<name>A0A212FKN4_DANPL</name>
<dbReference type="KEGG" id="dpl:KGM_203492"/>
<dbReference type="InParanoid" id="A0A212FKN4"/>
<evidence type="ECO:0000313" key="3">
    <source>
        <dbReference type="Proteomes" id="UP000007151"/>
    </source>
</evidence>
<keyword evidence="3" id="KW-1185">Reference proteome</keyword>
<reference evidence="2 3" key="1">
    <citation type="journal article" date="2011" name="Cell">
        <title>The monarch butterfly genome yields insights into long-distance migration.</title>
        <authorList>
            <person name="Zhan S."/>
            <person name="Merlin C."/>
            <person name="Boore J.L."/>
            <person name="Reppert S.M."/>
        </authorList>
    </citation>
    <scope>NUCLEOTIDE SEQUENCE [LARGE SCALE GENOMIC DNA]</scope>
    <source>
        <strain evidence="2">F-2</strain>
    </source>
</reference>
<comment type="caution">
    <text evidence="2">The sequence shown here is derived from an EMBL/GenBank/DDBJ whole genome shotgun (WGS) entry which is preliminary data.</text>
</comment>
<sequence>MGKGQRVDANHSVRNKVGRKSTQHYNLSLVQASLNFSTSTFPAS</sequence>
<dbReference type="AlphaFoldDB" id="A0A212FKN4"/>
<dbReference type="Proteomes" id="UP000007151">
    <property type="component" value="Unassembled WGS sequence"/>
</dbReference>
<protein>
    <submittedName>
        <fullName evidence="2">Uncharacterized protein</fullName>
    </submittedName>
</protein>
<organism evidence="2 3">
    <name type="scientific">Danaus plexippus plexippus</name>
    <dbReference type="NCBI Taxonomy" id="278856"/>
    <lineage>
        <taxon>Eukaryota</taxon>
        <taxon>Metazoa</taxon>
        <taxon>Ecdysozoa</taxon>
        <taxon>Arthropoda</taxon>
        <taxon>Hexapoda</taxon>
        <taxon>Insecta</taxon>
        <taxon>Pterygota</taxon>
        <taxon>Neoptera</taxon>
        <taxon>Endopterygota</taxon>
        <taxon>Lepidoptera</taxon>
        <taxon>Glossata</taxon>
        <taxon>Ditrysia</taxon>
        <taxon>Papilionoidea</taxon>
        <taxon>Nymphalidae</taxon>
        <taxon>Danainae</taxon>
        <taxon>Danaini</taxon>
        <taxon>Danaina</taxon>
        <taxon>Danaus</taxon>
        <taxon>Danaus</taxon>
    </lineage>
</organism>
<evidence type="ECO:0000256" key="1">
    <source>
        <dbReference type="SAM" id="MobiDB-lite"/>
    </source>
</evidence>
<feature type="region of interest" description="Disordered" evidence="1">
    <location>
        <begin position="1"/>
        <end position="21"/>
    </location>
</feature>
<proteinExistence type="predicted"/>
<accession>A0A212FKN4</accession>
<dbReference type="EMBL" id="AGBW02008030">
    <property type="protein sequence ID" value="OWR54250.1"/>
    <property type="molecule type" value="Genomic_DNA"/>
</dbReference>